<keyword evidence="10" id="KW-1133">Transmembrane helix</keyword>
<dbReference type="InterPro" id="IPR013784">
    <property type="entry name" value="Carb-bd-like_fold"/>
</dbReference>
<reference evidence="12 13" key="1">
    <citation type="journal article" date="2011" name="J. Bacteriol.">
        <title>Draft genome sequence of Caloramator australicus strain RC3T, a thermoanaerobe from the Great Artesian Basin of Australia.</title>
        <authorList>
            <person name="Ogg C.D."/>
            <person name="Patel B.K.C."/>
        </authorList>
    </citation>
    <scope>NUCLEOTIDE SEQUENCE [LARGE SCALE GENOMIC DNA]</scope>
    <source>
        <strain evidence="12 13">RC3</strain>
    </source>
</reference>
<evidence type="ECO:0000256" key="7">
    <source>
        <dbReference type="ARBA" id="ARBA00024062"/>
    </source>
</evidence>
<dbReference type="eggNOG" id="COG1523">
    <property type="taxonomic scope" value="Bacteria"/>
</dbReference>
<dbReference type="SUPFAM" id="SSF81296">
    <property type="entry name" value="E set domains"/>
    <property type="match status" value="1"/>
</dbReference>
<accession>G0V465</accession>
<keyword evidence="2" id="KW-0732">Signal</keyword>
<protein>
    <recommendedName>
        <fullName evidence="7">pullulanase</fullName>
        <ecNumber evidence="7">3.2.1.41</ecNumber>
    </recommendedName>
    <alternativeName>
        <fullName evidence="8">Alpha-dextrin endo-1,6-alpha-glucosidase</fullName>
    </alternativeName>
    <alternativeName>
        <fullName evidence="9">Pullulan 6-glucanohydrolase</fullName>
    </alternativeName>
</protein>
<dbReference type="Pfam" id="PF00128">
    <property type="entry name" value="Alpha-amylase"/>
    <property type="match status" value="1"/>
</dbReference>
<dbReference type="Pfam" id="PF21653">
    <property type="entry name" value="pulA_all-beta"/>
    <property type="match status" value="1"/>
</dbReference>
<dbReference type="GO" id="GO:0005975">
    <property type="term" value="P:carbohydrate metabolic process"/>
    <property type="evidence" value="ECO:0007669"/>
    <property type="project" value="InterPro"/>
</dbReference>
<dbReference type="InterPro" id="IPR004193">
    <property type="entry name" value="Glyco_hydro_13_N"/>
</dbReference>
<dbReference type="Gene3D" id="2.60.40.1110">
    <property type="match status" value="2"/>
</dbReference>
<dbReference type="InterPro" id="IPR014756">
    <property type="entry name" value="Ig_E-set"/>
</dbReference>
<dbReference type="PANTHER" id="PTHR43002">
    <property type="entry name" value="GLYCOGEN DEBRANCHING ENZYME"/>
    <property type="match status" value="1"/>
</dbReference>
<dbReference type="Proteomes" id="UP000007652">
    <property type="component" value="Unassembled WGS sequence"/>
</dbReference>
<dbReference type="InterPro" id="IPR049117">
    <property type="entry name" value="pulA_all-beta"/>
</dbReference>
<keyword evidence="13" id="KW-1185">Reference proteome</keyword>
<comment type="similarity">
    <text evidence="1">Belongs to the glycosyl hydrolase 13 family.</text>
</comment>
<evidence type="ECO:0000256" key="4">
    <source>
        <dbReference type="ARBA" id="ARBA00022837"/>
    </source>
</evidence>
<dbReference type="EMBL" id="CAKP01000009">
    <property type="protein sequence ID" value="CCC57905.1"/>
    <property type="molecule type" value="Genomic_DNA"/>
</dbReference>
<evidence type="ECO:0000256" key="3">
    <source>
        <dbReference type="ARBA" id="ARBA00022801"/>
    </source>
</evidence>
<dbReference type="SUPFAM" id="SSF49452">
    <property type="entry name" value="Starch-binding domain-like"/>
    <property type="match status" value="2"/>
</dbReference>
<proteinExistence type="inferred from homology"/>
<name>G0V465_9CLOT</name>
<keyword evidence="5 12" id="KW-0326">Glycosidase</keyword>
<dbReference type="InterPro" id="IPR006047">
    <property type="entry name" value="GH13_cat_dom"/>
</dbReference>
<evidence type="ECO:0000256" key="2">
    <source>
        <dbReference type="ARBA" id="ARBA00022729"/>
    </source>
</evidence>
<comment type="catalytic activity">
    <reaction evidence="6">
        <text>Hydrolysis of (1-&gt;6)-alpha-D-glucosidic linkages in pullulan, amylopectin and glycogen, and in the alpha- and beta-limit dextrins of amylopectin and glycogen.</text>
        <dbReference type="EC" id="3.2.1.41"/>
    </reaction>
</comment>
<evidence type="ECO:0000256" key="5">
    <source>
        <dbReference type="ARBA" id="ARBA00023295"/>
    </source>
</evidence>
<dbReference type="CDD" id="cd10315">
    <property type="entry name" value="CBM41_pullulanase"/>
    <property type="match status" value="2"/>
</dbReference>
<dbReference type="Gene3D" id="2.60.40.1180">
    <property type="entry name" value="Golgi alpha-mannosidase II"/>
    <property type="match status" value="1"/>
</dbReference>
<dbReference type="Gene3D" id="3.20.20.80">
    <property type="entry name" value="Glycosidases"/>
    <property type="match status" value="1"/>
</dbReference>
<keyword evidence="10" id="KW-0472">Membrane</keyword>
<dbReference type="Pfam" id="PF02922">
    <property type="entry name" value="CBM_48"/>
    <property type="match status" value="1"/>
</dbReference>
<evidence type="ECO:0000256" key="8">
    <source>
        <dbReference type="ARBA" id="ARBA00029618"/>
    </source>
</evidence>
<dbReference type="InterPro" id="IPR017853">
    <property type="entry name" value="GH"/>
</dbReference>
<comment type="caution">
    <text evidence="12">The sequence shown here is derived from an EMBL/GenBank/DDBJ whole genome shotgun (WGS) entry which is preliminary data.</text>
</comment>
<dbReference type="Pfam" id="PF03714">
    <property type="entry name" value="PUD"/>
    <property type="match status" value="2"/>
</dbReference>
<evidence type="ECO:0000256" key="1">
    <source>
        <dbReference type="ARBA" id="ARBA00008061"/>
    </source>
</evidence>
<dbReference type="EC" id="3.2.1.41" evidence="7"/>
<keyword evidence="10" id="KW-0812">Transmembrane</keyword>
<dbReference type="CDD" id="cd02860">
    <property type="entry name" value="E_set_Pullulanase"/>
    <property type="match status" value="1"/>
</dbReference>
<evidence type="ECO:0000256" key="6">
    <source>
        <dbReference type="ARBA" id="ARBA00023965"/>
    </source>
</evidence>
<organism evidence="12 13">
    <name type="scientific">Caloramator australicus RC3</name>
    <dbReference type="NCBI Taxonomy" id="857293"/>
    <lineage>
        <taxon>Bacteria</taxon>
        <taxon>Bacillati</taxon>
        <taxon>Bacillota</taxon>
        <taxon>Clostridia</taxon>
        <taxon>Eubacteriales</taxon>
        <taxon>Clostridiaceae</taxon>
        <taxon>Caloramator</taxon>
    </lineage>
</organism>
<dbReference type="OrthoDB" id="9761875at2"/>
<dbReference type="GO" id="GO:0051060">
    <property type="term" value="F:pullulanase activity"/>
    <property type="evidence" value="ECO:0007669"/>
    <property type="project" value="UniProtKB-EC"/>
</dbReference>
<sequence length="1006" mass="114469">MKRKNLSVLSFVLIFLFTNLIFLFPFKQTFAQTKTKLIIHYAKDPNTDKDWNLWIWPYGMEGKKYEFTHKDDFGPYAIIEFEEAYDKVGFIVRTDNWEKDVAEDRFVDKFKNGVAEIWLLPGDPEIYYSKPDKKSIKKTSLGEKTKVTVHYFRYDGNYEGWNLWVWPFGKEGSAYYFTSEDKYGKVAEFYVEGTEGVDKLGIITRRSTKDNPWAEKEFGDRFITKFKEDGSAEIWLAQGDEKVHYSPSELDLSPKFVAATLDDMNIISAETNIPFVLKNDLKEDIVVKVEGKQIKLSKVEPDKNYLVSNNKGRKLIITTYDKLPLDKTITVEKIGYGSIIVSYGKVFSSEEFDKLYYYDGNDLGANYSKEQTLFKVWAPTASEAKLVIYSKWEDKAGQELPMQKGEKGVWSYTLKGDQHGTIYTYKVKIGSKWNEAVDPYARSVTVNGDKGVVLDLSRTNPEKWDPNFKPPFKNAVDAIIYELHVRDLSIHPDSGIKNKGKFLGLAETGTKGPNGTSTGLDHIKDLGVTHVQLLPIFDFASIDETSTKPQFNWGYDPKNYNAPEGSYSTNPYDPISRVKELKTAIQALHDNGLRVIMDVVYNHMFSADASNFNKLVPGYFFRTGHDGKLTNGSGCGNDTASERKMMRKFIIDSVTYWAKEYNIDGFRFDLMGLHDVETMNEVRKALDKIDPTIIIIGEGWDLNTALSPDVKANQKNAYKMPRIAHFNDTIRDAIKGSVFDKTDAGFVNGKDYVEFKVKSGIVGGIEYSGQIYTWGRIEPDQSVVYCEAHDNNTLYDKLKFTNPDATEEEIKAMHKLSGAIVLTSQGIPFIHAGQEFMRTKQGNENSYNASDEINRLDWERKAKYLDVVEYYKGLIKLRKEHPAFRMTTSDMIKRHLEFLNAPKNVIAYVLKDKANGDEWENIVVAFNGNTSEQTIKLPKKGKWAIVVDENKAGTEVIRTITGDTLKLPAKSAYVLYYKGSSFNFVYIALLIGLIVGILASRKVAIN</sequence>
<keyword evidence="4" id="KW-0106">Calcium</keyword>
<gene>
    <name evidence="12" type="ORF">CAAU_0256</name>
</gene>
<dbReference type="CDD" id="cd11341">
    <property type="entry name" value="AmyAc_Pullulanase_LD-like"/>
    <property type="match status" value="1"/>
</dbReference>
<dbReference type="InterPro" id="IPR005323">
    <property type="entry name" value="CBM41_pullulanase"/>
</dbReference>
<dbReference type="SMR" id="G0V465"/>
<dbReference type="InterPro" id="IPR011840">
    <property type="entry name" value="PulA_typeI"/>
</dbReference>
<evidence type="ECO:0000256" key="10">
    <source>
        <dbReference type="SAM" id="Phobius"/>
    </source>
</evidence>
<dbReference type="GO" id="GO:0030246">
    <property type="term" value="F:carbohydrate binding"/>
    <property type="evidence" value="ECO:0007669"/>
    <property type="project" value="InterPro"/>
</dbReference>
<dbReference type="AlphaFoldDB" id="G0V465"/>
<feature type="domain" description="Glycosyl hydrolase family 13 catalytic" evidence="11">
    <location>
        <begin position="489"/>
        <end position="878"/>
    </location>
</feature>
<evidence type="ECO:0000313" key="12">
    <source>
        <dbReference type="EMBL" id="CCC57905.1"/>
    </source>
</evidence>
<feature type="transmembrane region" description="Helical" evidence="10">
    <location>
        <begin position="981"/>
        <end position="1000"/>
    </location>
</feature>
<dbReference type="InterPro" id="IPR013783">
    <property type="entry name" value="Ig-like_fold"/>
</dbReference>
<dbReference type="SUPFAM" id="SSF51445">
    <property type="entry name" value="(Trans)glycosidases"/>
    <property type="match status" value="1"/>
</dbReference>
<evidence type="ECO:0000313" key="13">
    <source>
        <dbReference type="Proteomes" id="UP000007652"/>
    </source>
</evidence>
<dbReference type="InterPro" id="IPR013780">
    <property type="entry name" value="Glyco_hydro_b"/>
</dbReference>
<dbReference type="Gene3D" id="2.60.40.10">
    <property type="entry name" value="Immunoglobulins"/>
    <property type="match status" value="1"/>
</dbReference>
<dbReference type="SMART" id="SM00642">
    <property type="entry name" value="Aamy"/>
    <property type="match status" value="1"/>
</dbReference>
<dbReference type="RefSeq" id="WP_008907628.1">
    <property type="nucleotide sequence ID" value="NZ_CAKP01000009.1"/>
</dbReference>
<evidence type="ECO:0000259" key="11">
    <source>
        <dbReference type="SMART" id="SM00642"/>
    </source>
</evidence>
<dbReference type="NCBIfam" id="TIGR02104">
    <property type="entry name" value="pulA_typeI"/>
    <property type="match status" value="1"/>
</dbReference>
<evidence type="ECO:0000256" key="9">
    <source>
        <dbReference type="ARBA" id="ARBA00031076"/>
    </source>
</evidence>
<dbReference type="STRING" id="857293.CAAU_0256"/>
<keyword evidence="3 12" id="KW-0378">Hydrolase</keyword>